<dbReference type="GO" id="GO:0004518">
    <property type="term" value="F:nuclease activity"/>
    <property type="evidence" value="ECO:0007669"/>
    <property type="project" value="UniProtKB-KW"/>
</dbReference>
<evidence type="ECO:0000256" key="1">
    <source>
        <dbReference type="ARBA" id="ARBA00001946"/>
    </source>
</evidence>
<keyword evidence="6" id="KW-0460">Magnesium</keyword>
<dbReference type="RefSeq" id="WP_095502258.1">
    <property type="nucleotide sequence ID" value="NZ_CP046027.1"/>
</dbReference>
<gene>
    <name evidence="8" type="ORF">GJU80_07470</name>
</gene>
<protein>
    <submittedName>
        <fullName evidence="8">DUF4411 family protein</fullName>
    </submittedName>
</protein>
<evidence type="ECO:0000256" key="2">
    <source>
        <dbReference type="ARBA" id="ARBA00022649"/>
    </source>
</evidence>
<keyword evidence="2" id="KW-1277">Toxin-antitoxin system</keyword>
<proteinExistence type="inferred from homology"/>
<keyword evidence="3" id="KW-0540">Nuclease</keyword>
<dbReference type="EMBL" id="WJXO01000001">
    <property type="protein sequence ID" value="MRN38322.1"/>
    <property type="molecule type" value="Genomic_DNA"/>
</dbReference>
<evidence type="ECO:0000256" key="5">
    <source>
        <dbReference type="ARBA" id="ARBA00022801"/>
    </source>
</evidence>
<keyword evidence="4" id="KW-0479">Metal-binding</keyword>
<comment type="caution">
    <text evidence="8">The sequence shown here is derived from an EMBL/GenBank/DDBJ whole genome shotgun (WGS) entry which is preliminary data.</text>
</comment>
<evidence type="ECO:0000313" key="9">
    <source>
        <dbReference type="Proteomes" id="UP000486297"/>
    </source>
</evidence>
<evidence type="ECO:0000256" key="3">
    <source>
        <dbReference type="ARBA" id="ARBA00022722"/>
    </source>
</evidence>
<dbReference type="PANTHER" id="PTHR33653">
    <property type="entry name" value="RIBONUCLEASE VAPC2"/>
    <property type="match status" value="1"/>
</dbReference>
<dbReference type="AlphaFoldDB" id="A0A5Q3S3J5"/>
<evidence type="ECO:0000313" key="8">
    <source>
        <dbReference type="EMBL" id="MRN38322.1"/>
    </source>
</evidence>
<name>A0A5Q3S3J5_9NEIS</name>
<dbReference type="SUPFAM" id="SSF88723">
    <property type="entry name" value="PIN domain-like"/>
    <property type="match status" value="1"/>
</dbReference>
<reference evidence="8" key="1">
    <citation type="journal article" name="Emerg. Infect. Dis.">
        <title>Two cases of a newly characterized neisseria species.</title>
        <authorList>
            <person name="Mustapha M."/>
            <person name="Lemos A.P.S."/>
            <person name="Harrison L.H."/>
            <person name="Vantyne D."/>
            <person name="Sacchi C.T."/>
        </authorList>
    </citation>
    <scope>NUCLEOTIDE SEQUENCE</scope>
    <source>
        <strain evidence="8">N.95.16</strain>
    </source>
</reference>
<dbReference type="Gene3D" id="3.40.50.1010">
    <property type="entry name" value="5'-nuclease"/>
    <property type="match status" value="1"/>
</dbReference>
<comment type="similarity">
    <text evidence="7">Belongs to the PINc/VapC protein family.</text>
</comment>
<keyword evidence="9" id="KW-1185">Reference proteome</keyword>
<dbReference type="InterPro" id="IPR050556">
    <property type="entry name" value="Type_II_TA_system_RNase"/>
</dbReference>
<evidence type="ECO:0000256" key="7">
    <source>
        <dbReference type="ARBA" id="ARBA00038093"/>
    </source>
</evidence>
<evidence type="ECO:0000256" key="4">
    <source>
        <dbReference type="ARBA" id="ARBA00022723"/>
    </source>
</evidence>
<accession>A0A5Q3S3J5</accession>
<dbReference type="Pfam" id="PF01850">
    <property type="entry name" value="PIN"/>
    <property type="match status" value="1"/>
</dbReference>
<comment type="cofactor">
    <cofactor evidence="1">
        <name>Mg(2+)</name>
        <dbReference type="ChEBI" id="CHEBI:18420"/>
    </cofactor>
</comment>
<dbReference type="CDD" id="cd18746">
    <property type="entry name" value="PIN_VapC4-5_FitB-like"/>
    <property type="match status" value="1"/>
</dbReference>
<dbReference type="PANTHER" id="PTHR33653:SF1">
    <property type="entry name" value="RIBONUCLEASE VAPC2"/>
    <property type="match status" value="1"/>
</dbReference>
<dbReference type="InterPro" id="IPR002716">
    <property type="entry name" value="PIN_dom"/>
</dbReference>
<evidence type="ECO:0000256" key="6">
    <source>
        <dbReference type="ARBA" id="ARBA00022842"/>
    </source>
</evidence>
<dbReference type="GO" id="GO:0016787">
    <property type="term" value="F:hydrolase activity"/>
    <property type="evidence" value="ECO:0007669"/>
    <property type="project" value="UniProtKB-KW"/>
</dbReference>
<dbReference type="InterPro" id="IPR029060">
    <property type="entry name" value="PIN-like_dom_sf"/>
</dbReference>
<dbReference type="GO" id="GO:0046872">
    <property type="term" value="F:metal ion binding"/>
    <property type="evidence" value="ECO:0007669"/>
    <property type="project" value="UniProtKB-KW"/>
</dbReference>
<sequence length="140" mass="15692">MYLLDTNIISEMRKVKSGKADHNLTAWLAEQDSSSFYTSAVVMMELERGILGMERKDPQQGRALRVWFDSMVAILLAGRILPIDETTAAICAKLHIPDRSPENDAWIAATAKQYGLILITRNTKDFEHSGVKLLNPFEAV</sequence>
<organism evidence="8 9">
    <name type="scientific">Neisseria brasiliensis</name>
    <dbReference type="NCBI Taxonomy" id="2666100"/>
    <lineage>
        <taxon>Bacteria</taxon>
        <taxon>Pseudomonadati</taxon>
        <taxon>Pseudomonadota</taxon>
        <taxon>Betaproteobacteria</taxon>
        <taxon>Neisseriales</taxon>
        <taxon>Neisseriaceae</taxon>
        <taxon>Neisseria</taxon>
    </lineage>
</organism>
<keyword evidence="5" id="KW-0378">Hydrolase</keyword>
<dbReference type="Proteomes" id="UP000486297">
    <property type="component" value="Unassembled WGS sequence"/>
</dbReference>